<reference evidence="4" key="1">
    <citation type="submission" date="2016-11" db="EMBL/GenBank/DDBJ databases">
        <authorList>
            <person name="Varghese N."/>
            <person name="Submissions S."/>
        </authorList>
    </citation>
    <scope>NUCLEOTIDE SEQUENCE [LARGE SCALE GENOMIC DNA]</scope>
    <source>
        <strain evidence="4">DSM 19514</strain>
    </source>
</reference>
<proteinExistence type="predicted"/>
<dbReference type="InterPro" id="IPR029069">
    <property type="entry name" value="HotDog_dom_sf"/>
</dbReference>
<keyword evidence="4" id="KW-1185">Reference proteome</keyword>
<evidence type="ECO:0000313" key="3">
    <source>
        <dbReference type="EMBL" id="SHE69102.1"/>
    </source>
</evidence>
<dbReference type="GO" id="GO:0016790">
    <property type="term" value="F:thiolester hydrolase activity"/>
    <property type="evidence" value="ECO:0007669"/>
    <property type="project" value="InterPro"/>
</dbReference>
<name>A0A1M4VJW1_9ACTN</name>
<dbReference type="InterPro" id="IPR049427">
    <property type="entry name" value="Acyl-ACP_TE_C"/>
</dbReference>
<evidence type="ECO:0000259" key="1">
    <source>
        <dbReference type="Pfam" id="PF01643"/>
    </source>
</evidence>
<feature type="domain" description="Acyl-ACP thioesterase-like C-terminal" evidence="2">
    <location>
        <begin position="142"/>
        <end position="193"/>
    </location>
</feature>
<dbReference type="EMBL" id="FQUL01000017">
    <property type="protein sequence ID" value="SHE69102.1"/>
    <property type="molecule type" value="Genomic_DNA"/>
</dbReference>
<dbReference type="GO" id="GO:0006633">
    <property type="term" value="P:fatty acid biosynthetic process"/>
    <property type="evidence" value="ECO:0007669"/>
    <property type="project" value="InterPro"/>
</dbReference>
<dbReference type="SUPFAM" id="SSF54637">
    <property type="entry name" value="Thioesterase/thiol ester dehydrase-isomerase"/>
    <property type="match status" value="1"/>
</dbReference>
<dbReference type="Pfam" id="PF01643">
    <property type="entry name" value="Acyl-ACP_TE"/>
    <property type="match status" value="1"/>
</dbReference>
<dbReference type="InterPro" id="IPR002864">
    <property type="entry name" value="Acyl-ACP_thioesterase_NHD"/>
</dbReference>
<organism evidence="3 4">
    <name type="scientific">Ferrithrix thermotolerans DSM 19514</name>
    <dbReference type="NCBI Taxonomy" id="1121881"/>
    <lineage>
        <taxon>Bacteria</taxon>
        <taxon>Bacillati</taxon>
        <taxon>Actinomycetota</taxon>
        <taxon>Acidimicrobiia</taxon>
        <taxon>Acidimicrobiales</taxon>
        <taxon>Acidimicrobiaceae</taxon>
        <taxon>Ferrithrix</taxon>
    </lineage>
</organism>
<sequence length="229" mass="25948">MRVLLSDTDPKGDLRADALARYLHDAATLDIEETKLDRISIWVLRSMSIEVKENAHYLDSLRLVTYCSGTGKAWAQRSTDVYRYSEKIIDTRSIWVNVGGVRQGAKALPSQFFDVYGPDIGNIEVSAQHRLKTPKNSPIREDVFELRHSDLDVMDHVNNAIHLVFVEETLKRAGLHSEATPRSLLVEFRDALEIEPNQVTSTLFGVEEKVFHVELSQGSVKSRARVRFA</sequence>
<dbReference type="Pfam" id="PF20791">
    <property type="entry name" value="Acyl-ACP_TE_C"/>
    <property type="match status" value="1"/>
</dbReference>
<evidence type="ECO:0000313" key="4">
    <source>
        <dbReference type="Proteomes" id="UP000184295"/>
    </source>
</evidence>
<evidence type="ECO:0000259" key="2">
    <source>
        <dbReference type="Pfam" id="PF20791"/>
    </source>
</evidence>
<dbReference type="STRING" id="1121881.SAMN02745225_01335"/>
<accession>A0A1M4VJW1</accession>
<dbReference type="Proteomes" id="UP000184295">
    <property type="component" value="Unassembled WGS sequence"/>
</dbReference>
<feature type="domain" description="Acyl-ACP thioesterase N-terminal hotdog" evidence="1">
    <location>
        <begin position="2"/>
        <end position="99"/>
    </location>
</feature>
<dbReference type="AlphaFoldDB" id="A0A1M4VJW1"/>
<gene>
    <name evidence="3" type="ORF">SAMN02745225_01335</name>
</gene>
<dbReference type="Gene3D" id="3.10.129.10">
    <property type="entry name" value="Hotdog Thioesterase"/>
    <property type="match status" value="1"/>
</dbReference>
<protein>
    <submittedName>
        <fullName evidence="3">Acyl-ACP thioesterase</fullName>
    </submittedName>
</protein>